<dbReference type="NCBIfam" id="TIGR02436">
    <property type="entry name" value="four helix bundle protein"/>
    <property type="match status" value="1"/>
</dbReference>
<protein>
    <submittedName>
        <fullName evidence="1">Four helix bundle protein</fullName>
    </submittedName>
</protein>
<comment type="caution">
    <text evidence="1">The sequence shown here is derived from an EMBL/GenBank/DDBJ whole genome shotgun (WGS) entry which is preliminary data.</text>
</comment>
<dbReference type="InterPro" id="IPR036583">
    <property type="entry name" value="23S_rRNA_IVS_sf"/>
</dbReference>
<evidence type="ECO:0000313" key="1">
    <source>
        <dbReference type="EMBL" id="PIR77764.1"/>
    </source>
</evidence>
<dbReference type="SUPFAM" id="SSF158446">
    <property type="entry name" value="IVS-encoded protein-like"/>
    <property type="match status" value="1"/>
</dbReference>
<evidence type="ECO:0000313" key="2">
    <source>
        <dbReference type="Proteomes" id="UP000228528"/>
    </source>
</evidence>
<proteinExistence type="predicted"/>
<dbReference type="Proteomes" id="UP000228528">
    <property type="component" value="Unassembled WGS sequence"/>
</dbReference>
<dbReference type="EMBL" id="PFBW01000031">
    <property type="protein sequence ID" value="PIR77764.1"/>
    <property type="molecule type" value="Genomic_DNA"/>
</dbReference>
<accession>A0A2M6P250</accession>
<dbReference type="InterPro" id="IPR012657">
    <property type="entry name" value="23S_rRNA-intervening_sequence"/>
</dbReference>
<name>A0A2M6P250_9BACT</name>
<organism evidence="1 2">
    <name type="scientific">Candidatus Magasanikbacteria bacterium CG10_big_fil_rev_8_21_14_0_10_38_6</name>
    <dbReference type="NCBI Taxonomy" id="1974647"/>
    <lineage>
        <taxon>Bacteria</taxon>
        <taxon>Candidatus Magasanikiibacteriota</taxon>
    </lineage>
</organism>
<dbReference type="Gene3D" id="1.20.1440.60">
    <property type="entry name" value="23S rRNA-intervening sequence"/>
    <property type="match status" value="1"/>
</dbReference>
<dbReference type="AlphaFoldDB" id="A0A2M6P250"/>
<sequence length="117" mass="13670">MKTYKDLIVWQKSMVFVYEIYTVTKIFPSDEKFGLSSQLRRAAISIPSNIAEGYARKTKRDNAHFITIAFGSATEIETQLLISKQLSFIHDEVYISLSSLLTEILRMLYKYRESLYR</sequence>
<gene>
    <name evidence="1" type="ORF">COU30_00675</name>
</gene>
<dbReference type="Pfam" id="PF05635">
    <property type="entry name" value="23S_rRNA_IVP"/>
    <property type="match status" value="1"/>
</dbReference>
<dbReference type="PANTHER" id="PTHR38471:SF2">
    <property type="entry name" value="FOUR HELIX BUNDLE PROTEIN"/>
    <property type="match status" value="1"/>
</dbReference>
<reference evidence="2" key="1">
    <citation type="submission" date="2017-09" db="EMBL/GenBank/DDBJ databases">
        <title>Depth-based differentiation of microbial function through sediment-hosted aquifers and enrichment of novel symbionts in the deep terrestrial subsurface.</title>
        <authorList>
            <person name="Probst A.J."/>
            <person name="Ladd B."/>
            <person name="Jarett J.K."/>
            <person name="Geller-Mcgrath D.E."/>
            <person name="Sieber C.M.K."/>
            <person name="Emerson J.B."/>
            <person name="Anantharaman K."/>
            <person name="Thomas B.C."/>
            <person name="Malmstrom R."/>
            <person name="Stieglmeier M."/>
            <person name="Klingl A."/>
            <person name="Woyke T."/>
            <person name="Ryan C.M."/>
            <person name="Banfield J.F."/>
        </authorList>
    </citation>
    <scope>NUCLEOTIDE SEQUENCE [LARGE SCALE GENOMIC DNA]</scope>
</reference>
<dbReference type="CDD" id="cd16377">
    <property type="entry name" value="23S_rRNA_IVP_like"/>
    <property type="match status" value="1"/>
</dbReference>
<dbReference type="PANTHER" id="PTHR38471">
    <property type="entry name" value="FOUR HELIX BUNDLE PROTEIN"/>
    <property type="match status" value="1"/>
</dbReference>